<keyword evidence="1" id="KW-0812">Transmembrane</keyword>
<keyword evidence="1" id="KW-0472">Membrane</keyword>
<protein>
    <submittedName>
        <fullName evidence="2">Uncharacterized protein</fullName>
    </submittedName>
</protein>
<keyword evidence="3" id="KW-1185">Reference proteome</keyword>
<gene>
    <name evidence="2" type="ORF">L21TH_2000</name>
</gene>
<dbReference type="AlphaFoldDB" id="R1CMM9"/>
<proteinExistence type="predicted"/>
<dbReference type="RefSeq" id="WP_006315250.1">
    <property type="nucleotide sequence ID" value="NZ_ARZA01000221.1"/>
</dbReference>
<comment type="caution">
    <text evidence="2">The sequence shown here is derived from an EMBL/GenBank/DDBJ whole genome shotgun (WGS) entry which is preliminary data.</text>
</comment>
<accession>R1CMM9</accession>
<organism evidence="2 3">
    <name type="scientific">Caldisalinibacter kiritimatiensis</name>
    <dbReference type="NCBI Taxonomy" id="1304284"/>
    <lineage>
        <taxon>Bacteria</taxon>
        <taxon>Bacillati</taxon>
        <taxon>Bacillota</taxon>
        <taxon>Tissierellia</taxon>
        <taxon>Tissierellales</taxon>
        <taxon>Thermohalobacteraceae</taxon>
        <taxon>Caldisalinibacter</taxon>
    </lineage>
</organism>
<keyword evidence="1" id="KW-1133">Transmembrane helix</keyword>
<name>R1CMM9_9FIRM</name>
<dbReference type="Proteomes" id="UP000013378">
    <property type="component" value="Unassembled WGS sequence"/>
</dbReference>
<evidence type="ECO:0000256" key="1">
    <source>
        <dbReference type="SAM" id="Phobius"/>
    </source>
</evidence>
<dbReference type="OrthoDB" id="1955557at2"/>
<evidence type="ECO:0000313" key="2">
    <source>
        <dbReference type="EMBL" id="EOC99955.1"/>
    </source>
</evidence>
<sequence>MRNGFVSGIVTGSIIGATAGMYAASKMTPRQKRRFMRQGKKMLFGMLDGMGMF</sequence>
<dbReference type="EMBL" id="ARZA01000221">
    <property type="protein sequence ID" value="EOC99955.1"/>
    <property type="molecule type" value="Genomic_DNA"/>
</dbReference>
<dbReference type="eggNOG" id="ENOG502ZDNM">
    <property type="taxonomic scope" value="Bacteria"/>
</dbReference>
<dbReference type="STRING" id="1304284.L21TH_2000"/>
<reference evidence="2 3" key="1">
    <citation type="journal article" date="2015" name="Geomicrobiol. J.">
        <title>Caldisalinibacter kiritimatiensis gen. nov., sp. nov., a moderately thermohalophilic thiosulfate-reducing bacterium from a hypersaline microbial mat.</title>
        <authorList>
            <person name="Ben Hania W."/>
            <person name="Joseph M."/>
            <person name="Fiebig A."/>
            <person name="Bunk B."/>
            <person name="Klenk H.-P."/>
            <person name="Fardeau M.-L."/>
            <person name="Spring S."/>
        </authorList>
    </citation>
    <scope>NUCLEOTIDE SEQUENCE [LARGE SCALE GENOMIC DNA]</scope>
    <source>
        <strain evidence="2 3">L21-TH-D2</strain>
    </source>
</reference>
<evidence type="ECO:0000313" key="3">
    <source>
        <dbReference type="Proteomes" id="UP000013378"/>
    </source>
</evidence>
<feature type="transmembrane region" description="Helical" evidence="1">
    <location>
        <begin position="6"/>
        <end position="24"/>
    </location>
</feature>